<dbReference type="EMBL" id="JAFIRN010000003">
    <property type="protein sequence ID" value="KAG5851706.1"/>
    <property type="molecule type" value="Genomic_DNA"/>
</dbReference>
<dbReference type="AlphaFoldDB" id="A0A9D3MPM0"/>
<proteinExistence type="predicted"/>
<feature type="non-terminal residue" evidence="2">
    <location>
        <position position="1"/>
    </location>
</feature>
<organism evidence="2 3">
    <name type="scientific">Anguilla anguilla</name>
    <name type="common">European freshwater eel</name>
    <name type="synonym">Muraena anguilla</name>
    <dbReference type="NCBI Taxonomy" id="7936"/>
    <lineage>
        <taxon>Eukaryota</taxon>
        <taxon>Metazoa</taxon>
        <taxon>Chordata</taxon>
        <taxon>Craniata</taxon>
        <taxon>Vertebrata</taxon>
        <taxon>Euteleostomi</taxon>
        <taxon>Actinopterygii</taxon>
        <taxon>Neopterygii</taxon>
        <taxon>Teleostei</taxon>
        <taxon>Anguilliformes</taxon>
        <taxon>Anguillidae</taxon>
        <taxon>Anguilla</taxon>
    </lineage>
</organism>
<accession>A0A9D3MPM0</accession>
<protein>
    <submittedName>
        <fullName evidence="2">Uncharacterized protein</fullName>
    </submittedName>
</protein>
<feature type="region of interest" description="Disordered" evidence="1">
    <location>
        <begin position="1"/>
        <end position="39"/>
    </location>
</feature>
<name>A0A9D3MPM0_ANGAN</name>
<keyword evidence="3" id="KW-1185">Reference proteome</keyword>
<comment type="caution">
    <text evidence="2">The sequence shown here is derived from an EMBL/GenBank/DDBJ whole genome shotgun (WGS) entry which is preliminary data.</text>
</comment>
<gene>
    <name evidence="2" type="ORF">ANANG_G00054550</name>
</gene>
<evidence type="ECO:0000313" key="2">
    <source>
        <dbReference type="EMBL" id="KAG5851706.1"/>
    </source>
</evidence>
<reference evidence="2" key="1">
    <citation type="submission" date="2021-01" db="EMBL/GenBank/DDBJ databases">
        <title>A chromosome-scale assembly of European eel, Anguilla anguilla.</title>
        <authorList>
            <person name="Henkel C."/>
            <person name="Jong-Raadsen S.A."/>
            <person name="Dufour S."/>
            <person name="Weltzien F.-A."/>
            <person name="Palstra A.P."/>
            <person name="Pelster B."/>
            <person name="Spaink H.P."/>
            <person name="Van Den Thillart G.E."/>
            <person name="Jansen H."/>
            <person name="Zahm M."/>
            <person name="Klopp C."/>
            <person name="Cedric C."/>
            <person name="Louis A."/>
            <person name="Berthelot C."/>
            <person name="Parey E."/>
            <person name="Roest Crollius H."/>
            <person name="Montfort J."/>
            <person name="Robinson-Rechavi M."/>
            <person name="Bucao C."/>
            <person name="Bouchez O."/>
            <person name="Gislard M."/>
            <person name="Lluch J."/>
            <person name="Milhes M."/>
            <person name="Lampietro C."/>
            <person name="Lopez Roques C."/>
            <person name="Donnadieu C."/>
            <person name="Braasch I."/>
            <person name="Desvignes T."/>
            <person name="Postlethwait J."/>
            <person name="Bobe J."/>
            <person name="Guiguen Y."/>
            <person name="Dirks R."/>
        </authorList>
    </citation>
    <scope>NUCLEOTIDE SEQUENCE</scope>
    <source>
        <strain evidence="2">Tag_6206</strain>
        <tissue evidence="2">Liver</tissue>
    </source>
</reference>
<feature type="compositionally biased region" description="Basic and acidic residues" evidence="1">
    <location>
        <begin position="13"/>
        <end position="29"/>
    </location>
</feature>
<evidence type="ECO:0000313" key="3">
    <source>
        <dbReference type="Proteomes" id="UP001044222"/>
    </source>
</evidence>
<dbReference type="Proteomes" id="UP001044222">
    <property type="component" value="Unassembled WGS sequence"/>
</dbReference>
<evidence type="ECO:0000256" key="1">
    <source>
        <dbReference type="SAM" id="MobiDB-lite"/>
    </source>
</evidence>
<sequence>PKVTGTTTKHRSDKRDPSHRPQDQPGGEKKHTRPTGLPGRRLRMRYYSGLYLLPFIKPAQSFLPLSTCYQTLECFFVLFLLKRMKSSAP</sequence>